<dbReference type="GO" id="GO:0001669">
    <property type="term" value="C:acrosomal vesicle"/>
    <property type="evidence" value="ECO:0007669"/>
    <property type="project" value="TreeGrafter"/>
</dbReference>
<feature type="disulfide bond" evidence="9">
    <location>
        <begin position="432"/>
        <end position="438"/>
    </location>
</feature>
<reference evidence="11" key="3">
    <citation type="submission" date="2025-09" db="UniProtKB">
        <authorList>
            <consortium name="Ensembl"/>
        </authorList>
    </citation>
    <scope>IDENTIFICATION</scope>
</reference>
<evidence type="ECO:0000256" key="1">
    <source>
        <dbReference type="ARBA" id="ARBA00000251"/>
    </source>
</evidence>
<dbReference type="Gene3D" id="3.20.20.70">
    <property type="entry name" value="Aldolase class I"/>
    <property type="match status" value="1"/>
</dbReference>
<evidence type="ECO:0000256" key="10">
    <source>
        <dbReference type="RuleBase" id="RU610713"/>
    </source>
</evidence>
<sequence length="497" mass="55905">MSKDSVFVLPILSLSLTGVFTLSTILTSQSLPSTASPLFDGQPFMVIWNIPDLVCNRHNISLDTSSFHSVNNPAKVPDQFLILFYADRLGLYPYVDVESRRQFNGGIPQKGNLQASLEKARADIIHYIPSGSSPGLAVIDWEEWRPLWERNWGSKRIYRALSISYARHKFPSLTLRQAVALAKRRFQSAAKSYMLETLTLGTRLRPRYLWGFYLFPNCYNYGWEQPGYTGHCSKEVQKQNEMLLWLWEVSTALFPSIYLQKSLGDHRSAALMVRNRVQEALRVAALPKRTYTAPVYVYARPVFTDQNKRLLSQGDLVSTLGESAAVGASGAVLWGASADYNDKASCEAFSAHLDSTINPYITNITTAARLCSNFLCQGKGRCVRKDYNSDDYLHLSAGSFSIRRGPAGRYEALGKPSLTDLQAFTTAFTCQCYAGLKCEPETLILLSEKKLPRRLRSTNTTRFSVIHTVPKRQPAHCSRSDSAFHTVFKKDRSSRDL</sequence>
<comment type="catalytic activity">
    <reaction evidence="1 10">
        <text>Random hydrolysis of (1-&gt;4)-linkages between N-acetyl-beta-D-glucosamine and D-glucuronate residues in hyaluronate.</text>
        <dbReference type="EC" id="3.2.1.35"/>
    </reaction>
</comment>
<dbReference type="Pfam" id="PF01630">
    <property type="entry name" value="Glyco_hydro_56"/>
    <property type="match status" value="1"/>
</dbReference>
<gene>
    <name evidence="11" type="primary">SPAM1</name>
</gene>
<evidence type="ECO:0000256" key="3">
    <source>
        <dbReference type="ARBA" id="ARBA00022801"/>
    </source>
</evidence>
<keyword evidence="3 10" id="KW-0378">Hydrolase</keyword>
<evidence type="ECO:0000256" key="5">
    <source>
        <dbReference type="ARBA" id="ARBA00023295"/>
    </source>
</evidence>
<evidence type="ECO:0000256" key="6">
    <source>
        <dbReference type="PIRNR" id="PIRNR038193"/>
    </source>
</evidence>
<dbReference type="GO" id="GO:0030214">
    <property type="term" value="P:hyaluronan catabolic process"/>
    <property type="evidence" value="ECO:0007669"/>
    <property type="project" value="TreeGrafter"/>
</dbReference>
<keyword evidence="4 9" id="KW-1015">Disulfide bond</keyword>
<feature type="active site" description="Proton donor" evidence="7">
    <location>
        <position position="142"/>
    </location>
</feature>
<name>A0A3B4EJH6_PYGNA</name>
<dbReference type="Proteomes" id="UP001501920">
    <property type="component" value="Chromosome 1"/>
</dbReference>
<dbReference type="PANTHER" id="PTHR11769:SF20">
    <property type="entry name" value="HYALURONIDASE PH-20"/>
    <property type="match status" value="1"/>
</dbReference>
<evidence type="ECO:0000256" key="4">
    <source>
        <dbReference type="ARBA" id="ARBA00023157"/>
    </source>
</evidence>
<reference evidence="11 12" key="1">
    <citation type="submission" date="2020-10" db="EMBL/GenBank/DDBJ databases">
        <title>Pygocentrus nattereri (red-bellied piranha) genome, fPygNat1, primary haplotype.</title>
        <authorList>
            <person name="Myers G."/>
            <person name="Meyer A."/>
            <person name="Karagic N."/>
            <person name="Pippel M."/>
            <person name="Winkler S."/>
            <person name="Tracey A."/>
            <person name="Wood J."/>
            <person name="Formenti G."/>
            <person name="Howe K."/>
            <person name="Fedrigo O."/>
            <person name="Jarvis E.D."/>
        </authorList>
    </citation>
    <scope>NUCLEOTIDE SEQUENCE [LARGE SCALE GENOMIC DNA]</scope>
</reference>
<dbReference type="SUPFAM" id="SSF51445">
    <property type="entry name" value="(Trans)glycosidases"/>
    <property type="match status" value="1"/>
</dbReference>
<dbReference type="InterPro" id="IPR017853">
    <property type="entry name" value="GH"/>
</dbReference>
<dbReference type="InterPro" id="IPR013785">
    <property type="entry name" value="Aldolase_TIM"/>
</dbReference>
<evidence type="ECO:0000256" key="8">
    <source>
        <dbReference type="PIRSR" id="PIRSR038193-2"/>
    </source>
</evidence>
<comment type="similarity">
    <text evidence="2 6 10">Belongs to the glycosyl hydrolase 56 family.</text>
</comment>
<accession>A0A3B4EJH6</accession>
<dbReference type="GeneTree" id="ENSGT01020000230364"/>
<feature type="disulfide bond" evidence="9">
    <location>
        <begin position="376"/>
        <end position="430"/>
    </location>
</feature>
<dbReference type="GO" id="GO:0004415">
    <property type="term" value="F:hyalurononglucosaminidase activity"/>
    <property type="evidence" value="ECO:0007669"/>
    <property type="project" value="UniProtKB-UniRule"/>
</dbReference>
<dbReference type="GO" id="GO:0005975">
    <property type="term" value="P:carbohydrate metabolic process"/>
    <property type="evidence" value="ECO:0007669"/>
    <property type="project" value="UniProtKB-UniRule"/>
</dbReference>
<feature type="disulfide bond" evidence="9">
    <location>
        <begin position="55"/>
        <end position="346"/>
    </location>
</feature>
<feature type="disulfide bond" evidence="9">
    <location>
        <begin position="371"/>
        <end position="382"/>
    </location>
</feature>
<evidence type="ECO:0000256" key="2">
    <source>
        <dbReference type="ARBA" id="ARBA00008871"/>
    </source>
</evidence>
<evidence type="ECO:0000313" key="12">
    <source>
        <dbReference type="Proteomes" id="UP001501920"/>
    </source>
</evidence>
<protein>
    <recommendedName>
        <fullName evidence="10">Hyaluronidase</fullName>
        <ecNumber evidence="10">3.2.1.35</ecNumber>
    </recommendedName>
</protein>
<evidence type="ECO:0000256" key="9">
    <source>
        <dbReference type="PIRSR" id="PIRSR038193-3"/>
    </source>
</evidence>
<evidence type="ECO:0000256" key="7">
    <source>
        <dbReference type="PIRSR" id="PIRSR038193-1"/>
    </source>
</evidence>
<dbReference type="OMA" id="PFLWVWN"/>
<organism evidence="11 12">
    <name type="scientific">Pygocentrus nattereri</name>
    <name type="common">Red-bellied piranha</name>
    <dbReference type="NCBI Taxonomy" id="42514"/>
    <lineage>
        <taxon>Eukaryota</taxon>
        <taxon>Metazoa</taxon>
        <taxon>Chordata</taxon>
        <taxon>Craniata</taxon>
        <taxon>Vertebrata</taxon>
        <taxon>Euteleostomi</taxon>
        <taxon>Actinopterygii</taxon>
        <taxon>Neopterygii</taxon>
        <taxon>Teleostei</taxon>
        <taxon>Ostariophysi</taxon>
        <taxon>Characiformes</taxon>
        <taxon>Characoidei</taxon>
        <taxon>Pygocentrus</taxon>
    </lineage>
</organism>
<dbReference type="PRINTS" id="PR00846">
    <property type="entry name" value="GLHYDRLASE56"/>
</dbReference>
<proteinExistence type="inferred from homology"/>
<feature type="glycosylation site" description="N-linked (GlcNAc...) asparagine" evidence="8">
    <location>
        <position position="363"/>
    </location>
</feature>
<dbReference type="PIRSF" id="PIRSF038193">
    <property type="entry name" value="Hyaluronidase"/>
    <property type="match status" value="1"/>
</dbReference>
<keyword evidence="12" id="KW-1185">Reference proteome</keyword>
<dbReference type="FunFam" id="3.20.20.70:FF:000065">
    <property type="entry name" value="Hyaluronidase"/>
    <property type="match status" value="1"/>
</dbReference>
<dbReference type="PANTHER" id="PTHR11769">
    <property type="entry name" value="HYALURONIDASE"/>
    <property type="match status" value="1"/>
</dbReference>
<keyword evidence="5 10" id="KW-0326">Glycosidase</keyword>
<dbReference type="EC" id="3.2.1.35" evidence="10"/>
<reference evidence="11" key="2">
    <citation type="submission" date="2025-08" db="UniProtKB">
        <authorList>
            <consortium name="Ensembl"/>
        </authorList>
    </citation>
    <scope>IDENTIFICATION</scope>
</reference>
<dbReference type="Ensembl" id="ENSPNAT00000029926.2">
    <property type="protein sequence ID" value="ENSPNAP00000036040.2"/>
    <property type="gene ID" value="ENSPNAG00000027273.2"/>
</dbReference>
<dbReference type="InterPro" id="IPR018155">
    <property type="entry name" value="Hyaluronidase"/>
</dbReference>
<dbReference type="AlphaFoldDB" id="A0A3B4EJH6"/>
<feature type="disulfide bond" evidence="9">
    <location>
        <begin position="218"/>
        <end position="232"/>
    </location>
</feature>
<evidence type="ECO:0000313" key="11">
    <source>
        <dbReference type="Ensembl" id="ENSPNAP00000036040.2"/>
    </source>
</evidence>